<dbReference type="InterPro" id="IPR040049">
    <property type="entry name" value="Ribosomal_mS25/mL61"/>
</dbReference>
<comment type="subcellular location">
    <subcellularLocation>
        <location evidence="1">Mitochondrion</location>
    </subcellularLocation>
</comment>
<dbReference type="InterPro" id="IPR036249">
    <property type="entry name" value="Thioredoxin-like_sf"/>
</dbReference>
<keyword evidence="5" id="KW-0687">Ribonucleoprotein</keyword>
<dbReference type="SUPFAM" id="SSF52833">
    <property type="entry name" value="Thioredoxin-like"/>
    <property type="match status" value="1"/>
</dbReference>
<dbReference type="GO" id="GO:0005840">
    <property type="term" value="C:ribosome"/>
    <property type="evidence" value="ECO:0007669"/>
    <property type="project" value="UniProtKB-KW"/>
</dbReference>
<evidence type="ECO:0000313" key="9">
    <source>
        <dbReference type="EMBL" id="MBW14357.1"/>
    </source>
</evidence>
<organism evidence="9">
    <name type="scientific">Melanaphis sacchari</name>
    <dbReference type="NCBI Taxonomy" id="742174"/>
    <lineage>
        <taxon>Eukaryota</taxon>
        <taxon>Metazoa</taxon>
        <taxon>Ecdysozoa</taxon>
        <taxon>Arthropoda</taxon>
        <taxon>Hexapoda</taxon>
        <taxon>Insecta</taxon>
        <taxon>Pterygota</taxon>
        <taxon>Neoptera</taxon>
        <taxon>Paraneoptera</taxon>
        <taxon>Hemiptera</taxon>
        <taxon>Sternorrhyncha</taxon>
        <taxon>Aphidomorpha</taxon>
        <taxon>Aphidoidea</taxon>
        <taxon>Aphididae</taxon>
        <taxon>Aphidini</taxon>
        <taxon>Melanaphis</taxon>
    </lineage>
</organism>
<dbReference type="Gene3D" id="3.40.30.10">
    <property type="entry name" value="Glutaredoxin"/>
    <property type="match status" value="1"/>
</dbReference>
<dbReference type="AlphaFoldDB" id="A0A2H8TJN2"/>
<feature type="domain" description="Ribosomal protein/NADH dehydrogenase" evidence="8">
    <location>
        <begin position="37"/>
        <end position="110"/>
    </location>
</feature>
<dbReference type="SMART" id="SM00916">
    <property type="entry name" value="L51_S25_CI-B8"/>
    <property type="match status" value="1"/>
</dbReference>
<evidence type="ECO:0000256" key="2">
    <source>
        <dbReference type="ARBA" id="ARBA00008046"/>
    </source>
</evidence>
<dbReference type="GO" id="GO:1990904">
    <property type="term" value="C:ribonucleoprotein complex"/>
    <property type="evidence" value="ECO:0007669"/>
    <property type="project" value="UniProtKB-KW"/>
</dbReference>
<evidence type="ECO:0000256" key="6">
    <source>
        <dbReference type="ARBA" id="ARBA00035139"/>
    </source>
</evidence>
<evidence type="ECO:0000256" key="5">
    <source>
        <dbReference type="ARBA" id="ARBA00023274"/>
    </source>
</evidence>
<proteinExistence type="inferred from homology"/>
<evidence type="ECO:0000256" key="1">
    <source>
        <dbReference type="ARBA" id="ARBA00004173"/>
    </source>
</evidence>
<reference evidence="9" key="1">
    <citation type="submission" date="2017-10" db="EMBL/GenBank/DDBJ databases">
        <title>Transcriptome Assembly of Sugarcane Aphid Adults.</title>
        <authorList>
            <person name="Scully E.D."/>
            <person name="Palmer N.A."/>
            <person name="Geib S.M."/>
            <person name="Sarath G."/>
            <person name="Sattler S.E."/>
        </authorList>
    </citation>
    <scope>NUCLEOTIDE SEQUENCE</scope>
    <source>
        <tissue evidence="9">Whole body</tissue>
    </source>
</reference>
<name>A0A2H8TJN2_9HEMI</name>
<dbReference type="OrthoDB" id="5919182at2759"/>
<gene>
    <name evidence="9" type="primary">mRpS25_0</name>
</gene>
<dbReference type="GO" id="GO:0003735">
    <property type="term" value="F:structural constituent of ribosome"/>
    <property type="evidence" value="ECO:0007669"/>
    <property type="project" value="InterPro"/>
</dbReference>
<dbReference type="EMBL" id="GFXV01002552">
    <property type="protein sequence ID" value="MBW14357.1"/>
    <property type="molecule type" value="Transcribed_RNA"/>
</dbReference>
<protein>
    <recommendedName>
        <fullName evidence="6">Small ribosomal subunit protein mS25</fullName>
    </recommendedName>
    <alternativeName>
        <fullName evidence="7">28S ribosomal protein S25, mitochondrial</fullName>
    </alternativeName>
</protein>
<dbReference type="InterPro" id="IPR007741">
    <property type="entry name" value="Ribosomal_mL43/mS25/NADH_DH"/>
</dbReference>
<keyword evidence="3 9" id="KW-0689">Ribosomal protein</keyword>
<dbReference type="GO" id="GO:0005739">
    <property type="term" value="C:mitochondrion"/>
    <property type="evidence" value="ECO:0007669"/>
    <property type="project" value="UniProtKB-SubCell"/>
</dbReference>
<dbReference type="Pfam" id="PF05047">
    <property type="entry name" value="L51_S25_CI-B8"/>
    <property type="match status" value="1"/>
</dbReference>
<evidence type="ECO:0000259" key="8">
    <source>
        <dbReference type="SMART" id="SM00916"/>
    </source>
</evidence>
<sequence>MPFMKGAAPIRRTIQYLEAGKIVFKDRIKIVSIHYNTLGENHRGTREFVFWHLPQIQFKNPDVQVLTLKNMTPTPFIRCFMNDGKDVLIDVDNRDKDRIHDHVLEVLGKPKETLKMEAMAKEKKDNIANFGYMCEKHCMCEIFGQVPCPAVVPLPKSWRGKYKNEEL</sequence>
<evidence type="ECO:0000256" key="7">
    <source>
        <dbReference type="ARBA" id="ARBA00035369"/>
    </source>
</evidence>
<evidence type="ECO:0000256" key="3">
    <source>
        <dbReference type="ARBA" id="ARBA00022980"/>
    </source>
</evidence>
<dbReference type="PANTHER" id="PTHR13274">
    <property type="entry name" value="MITOCHONDRIAL RIBOSOMAL PROTEIN S25"/>
    <property type="match status" value="1"/>
</dbReference>
<evidence type="ECO:0000256" key="4">
    <source>
        <dbReference type="ARBA" id="ARBA00023128"/>
    </source>
</evidence>
<accession>A0A2H8TJN2</accession>
<dbReference type="PANTHER" id="PTHR13274:SF2">
    <property type="entry name" value="SMALL RIBOSOMAL SUBUNIT PROTEIN MS25"/>
    <property type="match status" value="1"/>
</dbReference>
<keyword evidence="4" id="KW-0496">Mitochondrion</keyword>
<comment type="similarity">
    <text evidence="2">Belongs to the mitochondrion-specific ribosomal protein mS25 family.</text>
</comment>